<proteinExistence type="predicted"/>
<dbReference type="InterPro" id="IPR000891">
    <property type="entry name" value="PYR_CT"/>
</dbReference>
<sequence length="492" mass="55150">MNAPAARPRIRFTDETFRDGPQSVWANRMRTASMLDAAPILDDCGFDRINLISGSAFETAVVYLFEDPWERLHLLRKRIKKTDTIVLVRGRNLFGWKRYSDDVVELFMRTLKNIGVDWVLIFDALNDTSNVEFHVRCAKKLGMGVLGYVTYSLSPAHTPEHFVEKSREFIAAGADGIVFGDASGLLTGKTARENFSALRGALPNTLLEFSGHDATGLSLDCYSAALGTGVDGFFSASRPVSYGESLPATRDLVPMVSERGFDTSLDDRLLRRVDDHFLWVAYQEGRPFSRSVTPDAENFRIFAHHQVPGGMMSHLVSQLKGLNLIDRLPEVLEETGRVREEMGFPVMVTPFSQLVTVQATFNVLEGKRYHTVPEELRLYMRGHYGRSPGTIDQNILDRVVGNDTPIDATAVFGREMVADFKAEQGPFASDEDFLLELFNSKTVIQKYRAQRKATRQGDVPPPLMGLMQEMAKRTDVSRLSMQSGTISYSQHM</sequence>
<name>A0ABT1C3D8_9HYPH</name>
<dbReference type="InterPro" id="IPR013785">
    <property type="entry name" value="Aldolase_TIM"/>
</dbReference>
<dbReference type="Proteomes" id="UP001205906">
    <property type="component" value="Unassembled WGS sequence"/>
</dbReference>
<dbReference type="RefSeq" id="WP_252817096.1">
    <property type="nucleotide sequence ID" value="NZ_JAMXQS010000003.1"/>
</dbReference>
<evidence type="ECO:0000313" key="3">
    <source>
        <dbReference type="Proteomes" id="UP001205906"/>
    </source>
</evidence>
<dbReference type="CDD" id="cd07937">
    <property type="entry name" value="DRE_TIM_PC_TC_5S"/>
    <property type="match status" value="1"/>
</dbReference>
<comment type="caution">
    <text evidence="2">The sequence shown here is derived from an EMBL/GenBank/DDBJ whole genome shotgun (WGS) entry which is preliminary data.</text>
</comment>
<protein>
    <recommendedName>
        <fullName evidence="1">Pyruvate carboxyltransferase domain-containing protein</fullName>
    </recommendedName>
</protein>
<dbReference type="PROSITE" id="PS50991">
    <property type="entry name" value="PYR_CT"/>
    <property type="match status" value="1"/>
</dbReference>
<feature type="domain" description="Pyruvate carboxyltransferase" evidence="1">
    <location>
        <begin position="10"/>
        <end position="271"/>
    </location>
</feature>
<dbReference type="InterPro" id="IPR055268">
    <property type="entry name" value="PCB-like"/>
</dbReference>
<gene>
    <name evidence="2" type="ORF">NGM99_06035</name>
</gene>
<dbReference type="PANTHER" id="PTHR43778">
    <property type="entry name" value="PYRUVATE CARBOXYLASE"/>
    <property type="match status" value="1"/>
</dbReference>
<dbReference type="InterPro" id="IPR003379">
    <property type="entry name" value="Carboxylase_cons_dom"/>
</dbReference>
<keyword evidence="3" id="KW-1185">Reference proteome</keyword>
<reference evidence="2 3" key="1">
    <citation type="submission" date="2022-06" db="EMBL/GenBank/DDBJ databases">
        <title>Mesorhizobium sp. strain RP14 Genome sequencing and assembly.</title>
        <authorList>
            <person name="Kim I."/>
        </authorList>
    </citation>
    <scope>NUCLEOTIDE SEQUENCE [LARGE SCALE GENOMIC DNA]</scope>
    <source>
        <strain evidence="3">RP14(2022)</strain>
    </source>
</reference>
<evidence type="ECO:0000259" key="1">
    <source>
        <dbReference type="PROSITE" id="PS50991"/>
    </source>
</evidence>
<dbReference type="SUPFAM" id="SSF51569">
    <property type="entry name" value="Aldolase"/>
    <property type="match status" value="1"/>
</dbReference>
<dbReference type="Pfam" id="PF02436">
    <property type="entry name" value="PYC_OADA"/>
    <property type="match status" value="1"/>
</dbReference>
<evidence type="ECO:0000313" key="2">
    <source>
        <dbReference type="EMBL" id="MCO6049347.1"/>
    </source>
</evidence>
<dbReference type="Gene3D" id="3.20.20.70">
    <property type="entry name" value="Aldolase class I"/>
    <property type="match status" value="1"/>
</dbReference>
<dbReference type="SUPFAM" id="SSF89000">
    <property type="entry name" value="post-HMGL domain-like"/>
    <property type="match status" value="1"/>
</dbReference>
<dbReference type="PANTHER" id="PTHR43778:SF2">
    <property type="entry name" value="PYRUVATE CARBOXYLASE, MITOCHONDRIAL"/>
    <property type="match status" value="1"/>
</dbReference>
<accession>A0ABT1C3D8</accession>
<organism evidence="2 3">
    <name type="scientific">Mesorhizobium liriopis</name>
    <dbReference type="NCBI Taxonomy" id="2953882"/>
    <lineage>
        <taxon>Bacteria</taxon>
        <taxon>Pseudomonadati</taxon>
        <taxon>Pseudomonadota</taxon>
        <taxon>Alphaproteobacteria</taxon>
        <taxon>Hyphomicrobiales</taxon>
        <taxon>Phyllobacteriaceae</taxon>
        <taxon>Mesorhizobium</taxon>
    </lineage>
</organism>
<dbReference type="EMBL" id="JAMXQS010000003">
    <property type="protein sequence ID" value="MCO6049347.1"/>
    <property type="molecule type" value="Genomic_DNA"/>
</dbReference>